<evidence type="ECO:0000256" key="12">
    <source>
        <dbReference type="ARBA" id="ARBA00022989"/>
    </source>
</evidence>
<evidence type="ECO:0000256" key="8">
    <source>
        <dbReference type="ARBA" id="ARBA00022692"/>
    </source>
</evidence>
<dbReference type="PANTHER" id="PTHR46552">
    <property type="entry name" value="NADH-UBIQUINONE OXIDOREDUCTASE CHAIN 2"/>
    <property type="match status" value="1"/>
</dbReference>
<evidence type="ECO:0000256" key="7">
    <source>
        <dbReference type="ARBA" id="ARBA00022660"/>
    </source>
</evidence>
<keyword evidence="13 18" id="KW-0520">NAD</keyword>
<keyword evidence="6" id="KW-0813">Transport</keyword>
<proteinExistence type="inferred from homology"/>
<feature type="transmembrane region" description="Helical" evidence="18">
    <location>
        <begin position="196"/>
        <end position="217"/>
    </location>
</feature>
<dbReference type="InterPro" id="IPR050175">
    <property type="entry name" value="Complex_I_Subunit_2"/>
</dbReference>
<keyword evidence="12 18" id="KW-1133">Transmembrane helix</keyword>
<gene>
    <name evidence="20" type="primary">ND2</name>
</gene>
<dbReference type="PRINTS" id="PR01436">
    <property type="entry name" value="NADHDHGNASE2"/>
</dbReference>
<keyword evidence="9 18" id="KW-0999">Mitochondrion inner membrane</keyword>
<protein>
    <recommendedName>
        <fullName evidence="5 18">NADH-ubiquinone oxidoreductase chain 2</fullName>
        <ecNumber evidence="4 18">7.1.1.2</ecNumber>
    </recommendedName>
</protein>
<dbReference type="GO" id="GO:0005743">
    <property type="term" value="C:mitochondrial inner membrane"/>
    <property type="evidence" value="ECO:0007669"/>
    <property type="project" value="UniProtKB-SubCell"/>
</dbReference>
<feature type="domain" description="NADH:quinone oxidoreductase/Mrp antiporter transmembrane" evidence="19">
    <location>
        <begin position="24"/>
        <end position="283"/>
    </location>
</feature>
<dbReference type="InterPro" id="IPR003917">
    <property type="entry name" value="NADH_UbQ_OxRdtase_chain2"/>
</dbReference>
<evidence type="ECO:0000256" key="3">
    <source>
        <dbReference type="ARBA" id="ARBA00007012"/>
    </source>
</evidence>
<feature type="transmembrane region" description="Helical" evidence="18">
    <location>
        <begin position="173"/>
        <end position="190"/>
    </location>
</feature>
<comment type="subcellular location">
    <subcellularLocation>
        <location evidence="2 18">Mitochondrion inner membrane</location>
        <topology evidence="2 18">Multi-pass membrane protein</topology>
    </subcellularLocation>
</comment>
<keyword evidence="10 18" id="KW-1278">Translocase</keyword>
<reference evidence="20" key="1">
    <citation type="submission" date="2020-03" db="EMBL/GenBank/DDBJ databases">
        <title>Sequencing and analysis of the complete mitochondrial genome of Niphades castanea (Chao, 1980) (Coleoptera: Curculionidae).</title>
        <authorList>
            <person name="Fu Y."/>
            <person name="Fu J."/>
            <person name="Shen M."/>
            <person name="Xiao Y."/>
        </authorList>
    </citation>
    <scope>NUCLEOTIDE SEQUENCE</scope>
</reference>
<feature type="transmembrane region" description="Helical" evidence="18">
    <location>
        <begin position="7"/>
        <end position="33"/>
    </location>
</feature>
<keyword evidence="7 18" id="KW-0679">Respiratory chain</keyword>
<dbReference type="InterPro" id="IPR001750">
    <property type="entry name" value="ND/Mrp_TM"/>
</dbReference>
<feature type="transmembrane region" description="Helical" evidence="18">
    <location>
        <begin position="312"/>
        <end position="333"/>
    </location>
</feature>
<evidence type="ECO:0000256" key="2">
    <source>
        <dbReference type="ARBA" id="ARBA00004448"/>
    </source>
</evidence>
<evidence type="ECO:0000256" key="4">
    <source>
        <dbReference type="ARBA" id="ARBA00012944"/>
    </source>
</evidence>
<keyword evidence="8 18" id="KW-0812">Transmembrane</keyword>
<evidence type="ECO:0000256" key="5">
    <source>
        <dbReference type="ARBA" id="ARBA00021008"/>
    </source>
</evidence>
<evidence type="ECO:0000256" key="11">
    <source>
        <dbReference type="ARBA" id="ARBA00022982"/>
    </source>
</evidence>
<evidence type="ECO:0000256" key="14">
    <source>
        <dbReference type="ARBA" id="ARBA00023075"/>
    </source>
</evidence>
<dbReference type="Pfam" id="PF00361">
    <property type="entry name" value="Proton_antipo_M"/>
    <property type="match status" value="1"/>
</dbReference>
<keyword evidence="14 18" id="KW-0830">Ubiquinone</keyword>
<accession>A0A6M4AF45</accession>
<keyword evidence="11 18" id="KW-0249">Electron transport</keyword>
<dbReference type="GO" id="GO:0006120">
    <property type="term" value="P:mitochondrial electron transport, NADH to ubiquinone"/>
    <property type="evidence" value="ECO:0007669"/>
    <property type="project" value="InterPro"/>
</dbReference>
<evidence type="ECO:0000256" key="9">
    <source>
        <dbReference type="ARBA" id="ARBA00022792"/>
    </source>
</evidence>
<evidence type="ECO:0000256" key="17">
    <source>
        <dbReference type="ARBA" id="ARBA00049551"/>
    </source>
</evidence>
<evidence type="ECO:0000259" key="19">
    <source>
        <dbReference type="Pfam" id="PF00361"/>
    </source>
</evidence>
<dbReference type="GO" id="GO:0008137">
    <property type="term" value="F:NADH dehydrogenase (ubiquinone) activity"/>
    <property type="evidence" value="ECO:0007669"/>
    <property type="project" value="UniProtKB-EC"/>
</dbReference>
<keyword evidence="16 18" id="KW-0472">Membrane</keyword>
<organism evidence="20">
    <name type="scientific">Niphades castanea</name>
    <dbReference type="NCBI Taxonomy" id="2027381"/>
    <lineage>
        <taxon>Eukaryota</taxon>
        <taxon>Metazoa</taxon>
        <taxon>Ecdysozoa</taxon>
        <taxon>Arthropoda</taxon>
        <taxon>Hexapoda</taxon>
        <taxon>Insecta</taxon>
        <taxon>Pterygota</taxon>
        <taxon>Neoptera</taxon>
        <taxon>Endopterygota</taxon>
        <taxon>Coleoptera</taxon>
        <taxon>Polyphaga</taxon>
        <taxon>Cucujiformia</taxon>
        <taxon>Curculionidae</taxon>
        <taxon>Molytinae</taxon>
        <taxon>Aminyopini</taxon>
        <taxon>Niphades</taxon>
    </lineage>
</organism>
<evidence type="ECO:0000256" key="13">
    <source>
        <dbReference type="ARBA" id="ARBA00023027"/>
    </source>
</evidence>
<evidence type="ECO:0000256" key="15">
    <source>
        <dbReference type="ARBA" id="ARBA00023128"/>
    </source>
</evidence>
<feature type="transmembrane region" description="Helical" evidence="18">
    <location>
        <begin position="92"/>
        <end position="112"/>
    </location>
</feature>
<dbReference type="AlphaFoldDB" id="A0A6M4AF45"/>
<name>A0A6M4AF45_9CUCU</name>
<comment type="function">
    <text evidence="1">Core subunit of the mitochondrial membrane respiratory chain NADH dehydrogenase (Complex I) that is believed to belong to the minimal assembly required for catalysis. Complex I functions in the transfer of electrons from NADH to the respiratory chain. The immediate electron acceptor for the enzyme is believed to be ubiquinone.</text>
</comment>
<dbReference type="PANTHER" id="PTHR46552:SF1">
    <property type="entry name" value="NADH-UBIQUINONE OXIDOREDUCTASE CHAIN 2"/>
    <property type="match status" value="1"/>
</dbReference>
<sequence>MFNFYKLLFFNTMTIGILITISSISWLTTWIGLEINLLSIMPLMKNHNNKYSAEASIKYFIVQAMASAIFLFSIVIFSNIKNFNFDMNSISSMIMNSALLLKMGAAPFHFWFPEVMSGLNWEMTYILMTLQKIAPMMLISNTKYSPMFISIIIIISSMISGLQGMNQMCLRKIMAYSSINHVSWMISALLNSANIWFYYFIIYCVINFNIIIIFNNFNIYYMNQLSKIFSFNKKIKFFFMLNFLSLGGLPPFLGFFPKWMVINHMINNNFYTLMIILIIFTLISLYIYMRITFSSFSINSEESLMKMYKKNYFLSFFTNFLSLTGLIACITAINFF</sequence>
<comment type="catalytic activity">
    <reaction evidence="17 18">
        <text>a ubiquinone + NADH + 5 H(+)(in) = a ubiquinol + NAD(+) + 4 H(+)(out)</text>
        <dbReference type="Rhea" id="RHEA:29091"/>
        <dbReference type="Rhea" id="RHEA-COMP:9565"/>
        <dbReference type="Rhea" id="RHEA-COMP:9566"/>
        <dbReference type="ChEBI" id="CHEBI:15378"/>
        <dbReference type="ChEBI" id="CHEBI:16389"/>
        <dbReference type="ChEBI" id="CHEBI:17976"/>
        <dbReference type="ChEBI" id="CHEBI:57540"/>
        <dbReference type="ChEBI" id="CHEBI:57945"/>
        <dbReference type="EC" id="7.1.1.2"/>
    </reaction>
</comment>
<dbReference type="EC" id="7.1.1.2" evidence="4 18"/>
<evidence type="ECO:0000256" key="18">
    <source>
        <dbReference type="RuleBase" id="RU003403"/>
    </source>
</evidence>
<evidence type="ECO:0000256" key="10">
    <source>
        <dbReference type="ARBA" id="ARBA00022967"/>
    </source>
</evidence>
<geneLocation type="mitochondrion" evidence="20"/>
<feature type="transmembrane region" description="Helical" evidence="18">
    <location>
        <begin position="144"/>
        <end position="161"/>
    </location>
</feature>
<feature type="transmembrane region" description="Helical" evidence="18">
    <location>
        <begin position="237"/>
        <end position="257"/>
    </location>
</feature>
<feature type="transmembrane region" description="Helical" evidence="18">
    <location>
        <begin position="59"/>
        <end position="80"/>
    </location>
</feature>
<evidence type="ECO:0000256" key="16">
    <source>
        <dbReference type="ARBA" id="ARBA00023136"/>
    </source>
</evidence>
<evidence type="ECO:0000256" key="1">
    <source>
        <dbReference type="ARBA" id="ARBA00003257"/>
    </source>
</evidence>
<keyword evidence="15 18" id="KW-0496">Mitochondrion</keyword>
<evidence type="ECO:0000256" key="6">
    <source>
        <dbReference type="ARBA" id="ARBA00022448"/>
    </source>
</evidence>
<dbReference type="EMBL" id="MT232762">
    <property type="protein sequence ID" value="QJQ25919.1"/>
    <property type="molecule type" value="Genomic_DNA"/>
</dbReference>
<comment type="function">
    <text evidence="18">Core subunit of the mitochondrial membrane respiratory chain NADH dehydrogenase (Complex I) which catalyzes electron transfer from NADH through the respiratory chain, using ubiquinone as an electron acceptor. Essential for the catalytic activity and assembly of complex I.</text>
</comment>
<feature type="transmembrane region" description="Helical" evidence="18">
    <location>
        <begin position="269"/>
        <end position="291"/>
    </location>
</feature>
<comment type="similarity">
    <text evidence="3 18">Belongs to the complex I subunit 2 family.</text>
</comment>
<evidence type="ECO:0000313" key="20">
    <source>
        <dbReference type="EMBL" id="QJQ25919.1"/>
    </source>
</evidence>